<comment type="caution">
    <text evidence="1">The sequence shown here is derived from an EMBL/GenBank/DDBJ whole genome shotgun (WGS) entry which is preliminary data.</text>
</comment>
<protein>
    <submittedName>
        <fullName evidence="1">Uncharacterized protein</fullName>
    </submittedName>
</protein>
<evidence type="ECO:0000313" key="2">
    <source>
        <dbReference type="Proteomes" id="UP000239151"/>
    </source>
</evidence>
<accession>A0A2S9T5N2</accession>
<reference evidence="1 2" key="1">
    <citation type="submission" date="2017-09" db="EMBL/GenBank/DDBJ databases">
        <title>Reassesment of A. cryaerophilus.</title>
        <authorList>
            <person name="Perez-Cataluna A."/>
            <person name="Collado L."/>
            <person name="Salgado O."/>
            <person name="Lefinanco V."/>
            <person name="Figueras M.J."/>
        </authorList>
    </citation>
    <scope>NUCLEOTIDE SEQUENCE [LARGE SCALE GENOMIC DNA]</scope>
    <source>
        <strain evidence="1 2">LMG 9065</strain>
    </source>
</reference>
<dbReference type="Proteomes" id="UP000239151">
    <property type="component" value="Unassembled WGS sequence"/>
</dbReference>
<sequence length="60" mass="6654">MGLGKFGNGTLESLEMGLWKVWKWDFGKFGNGTLESLEMGLQSHQIKKNGGNKFPLPKKG</sequence>
<name>A0A2S9T5N2_9BACT</name>
<evidence type="ECO:0000313" key="1">
    <source>
        <dbReference type="EMBL" id="PRM94142.1"/>
    </source>
</evidence>
<gene>
    <name evidence="1" type="ORF">CJ670_10340</name>
</gene>
<dbReference type="AlphaFoldDB" id="A0A2S9T5N2"/>
<proteinExistence type="predicted"/>
<organism evidence="1 2">
    <name type="scientific">Aliarcobacter cryaerophilus</name>
    <dbReference type="NCBI Taxonomy" id="28198"/>
    <lineage>
        <taxon>Bacteria</taxon>
        <taxon>Pseudomonadati</taxon>
        <taxon>Campylobacterota</taxon>
        <taxon>Epsilonproteobacteria</taxon>
        <taxon>Campylobacterales</taxon>
        <taxon>Arcobacteraceae</taxon>
        <taxon>Aliarcobacter</taxon>
    </lineage>
</organism>
<dbReference type="EMBL" id="NXGI01000056">
    <property type="protein sequence ID" value="PRM94142.1"/>
    <property type="molecule type" value="Genomic_DNA"/>
</dbReference>